<sequence length="727" mass="75274">MTLLKPLSPEAGVALSATGWEALVAPRSIALIGASGRASSVSFTSRLVATNEALGFGGSLYMINPKRDEIFGLKAWDNVAELAEAPDVTAINLPGEMVLDAARDAIAAGTKALMIHSGGFGERGADGEAREAELKALCAEAGVAALGPNCLGIMSLTRKASVSSFKAGKLGQGPLALISQSGSVASILMQIAQPFGASLVASTGNEAVTTAEDLMHHAIEDPDTRIIVGFVEALRRPEQLFGLAWKARAAGKPIILLKAGLTAKGGEVSRGHTGALAGSGEVYRQALAQAGIVMAEDFEELAQMVELFATLKVYPTGGRLGMLSTSGGELGNVTDLCEAAGVDLPPLSEATLATLQERLALPEDVLPRNPVDVGTGFAFAGTYEERMSGAIDAVASDPSVDIVTFVQGVHRDSEDMSLSLNHEICKAAAKEAGRQSKPMVFLPTQVTPPDETIAALLRGAGIPILRGIRPGLAALRALNAYMATAEAPESADTLAVSTETLSPWPDGTVPQARLFPALAAAGLPVTRSLRATDPTLSEAAVADLGRAVMKIDTPRAVHKSDIGGVALNVTQDIAAETYQRLCAALTPPVGTEPGEGVFVAEQLDGGTEFYVGAKRDATFGTVVVCGMGGRMLELMERTALLVCPFTEADALAAIDRSGAGRFLDGFRGDPVSDREALARLIVTVGRIASGFGARLETLDLNPVIVTHDRPGGCIADARLILTGDTDT</sequence>
<keyword evidence="7" id="KW-1185">Reference proteome</keyword>
<comment type="caution">
    <text evidence="6">The sequence shown here is derived from an EMBL/GenBank/DDBJ whole genome shotgun (WGS) entry which is preliminary data.</text>
</comment>
<dbReference type="InterPro" id="IPR051538">
    <property type="entry name" value="Acyl-CoA_Synth/Transferase"/>
</dbReference>
<dbReference type="Pfam" id="PF13380">
    <property type="entry name" value="CoA_binding_2"/>
    <property type="match status" value="1"/>
</dbReference>
<dbReference type="GO" id="GO:0006099">
    <property type="term" value="P:tricarboxylic acid cycle"/>
    <property type="evidence" value="ECO:0007669"/>
    <property type="project" value="UniProtKB-KW"/>
</dbReference>
<keyword evidence="2" id="KW-0436">Ligase</keyword>
<dbReference type="InterPro" id="IPR016102">
    <property type="entry name" value="Succinyl-CoA_synth-like"/>
</dbReference>
<evidence type="ECO:0000313" key="6">
    <source>
        <dbReference type="EMBL" id="EAQ02706.1"/>
    </source>
</evidence>
<dbReference type="HOGENOM" id="CLU_007415_3_1_5"/>
<dbReference type="RefSeq" id="WP_009803708.1">
    <property type="nucleotide sequence ID" value="NZ_AAMO01000007.1"/>
</dbReference>
<dbReference type="EMBL" id="AAMO01000007">
    <property type="protein sequence ID" value="EAQ02706.1"/>
    <property type="molecule type" value="Genomic_DNA"/>
</dbReference>
<dbReference type="PANTHER" id="PTHR43334:SF1">
    <property type="entry name" value="3-HYDROXYPROPIONATE--COA LIGASE [ADP-FORMING]"/>
    <property type="match status" value="1"/>
</dbReference>
<keyword evidence="4" id="KW-0067">ATP-binding</keyword>
<evidence type="ECO:0000259" key="5">
    <source>
        <dbReference type="SMART" id="SM00881"/>
    </source>
</evidence>
<dbReference type="InterPro" id="IPR036291">
    <property type="entry name" value="NAD(P)-bd_dom_sf"/>
</dbReference>
<dbReference type="Pfam" id="PF13607">
    <property type="entry name" value="Succ_CoA_lig"/>
    <property type="match status" value="1"/>
</dbReference>
<dbReference type="Gene3D" id="3.40.50.720">
    <property type="entry name" value="NAD(P)-binding Rossmann-like Domain"/>
    <property type="match status" value="1"/>
</dbReference>
<keyword evidence="3" id="KW-0547">Nucleotide-binding</keyword>
<dbReference type="InterPro" id="IPR003781">
    <property type="entry name" value="CoA-bd"/>
</dbReference>
<evidence type="ECO:0000256" key="4">
    <source>
        <dbReference type="ARBA" id="ARBA00022840"/>
    </source>
</evidence>
<evidence type="ECO:0000256" key="3">
    <source>
        <dbReference type="ARBA" id="ARBA00022741"/>
    </source>
</evidence>
<dbReference type="PANTHER" id="PTHR43334">
    <property type="entry name" value="ACETATE--COA LIGASE [ADP-FORMING]"/>
    <property type="match status" value="1"/>
</dbReference>
<evidence type="ECO:0000256" key="2">
    <source>
        <dbReference type="ARBA" id="ARBA00022598"/>
    </source>
</evidence>
<dbReference type="InterPro" id="IPR032875">
    <property type="entry name" value="Succ_CoA_lig_flav_dom"/>
</dbReference>
<dbReference type="AlphaFoldDB" id="A3U075"/>
<accession>A3U075</accession>
<dbReference type="SUPFAM" id="SSF56059">
    <property type="entry name" value="Glutathione synthetase ATP-binding domain-like"/>
    <property type="match status" value="1"/>
</dbReference>
<reference evidence="6 7" key="1">
    <citation type="journal article" date="2010" name="J. Bacteriol.">
        <title>Genome sequences of Oceanicola granulosus HTCC2516(T) and Oceanicola batsensis HTCC2597(TDelta).</title>
        <authorList>
            <person name="Thrash J.C."/>
            <person name="Cho J.C."/>
            <person name="Vergin K.L."/>
            <person name="Giovannoni S.J."/>
        </authorList>
    </citation>
    <scope>NUCLEOTIDE SEQUENCE [LARGE SCALE GENOMIC DNA]</scope>
    <source>
        <strain evidence="7">ATCC BAA-863 / DSM 15984 / KCTC 12145 / HTCC2597</strain>
    </source>
</reference>
<evidence type="ECO:0000313" key="7">
    <source>
        <dbReference type="Proteomes" id="UP000004318"/>
    </source>
</evidence>
<dbReference type="InterPro" id="IPR013815">
    <property type="entry name" value="ATP_grasp_subdomain_1"/>
</dbReference>
<proteinExistence type="predicted"/>
<dbReference type="SUPFAM" id="SSF52210">
    <property type="entry name" value="Succinyl-CoA synthetase domains"/>
    <property type="match status" value="2"/>
</dbReference>
<dbReference type="SMART" id="SM00881">
    <property type="entry name" value="CoA_binding"/>
    <property type="match status" value="1"/>
</dbReference>
<dbReference type="Gene3D" id="3.40.50.261">
    <property type="entry name" value="Succinyl-CoA synthetase domains"/>
    <property type="match status" value="2"/>
</dbReference>
<gene>
    <name evidence="6" type="ORF">OB2597_18357</name>
</gene>
<dbReference type="Gene3D" id="3.30.470.20">
    <property type="entry name" value="ATP-grasp fold, B domain"/>
    <property type="match status" value="1"/>
</dbReference>
<dbReference type="Pfam" id="PF13549">
    <property type="entry name" value="ATP-grasp_5"/>
    <property type="match status" value="1"/>
</dbReference>
<evidence type="ECO:0000256" key="1">
    <source>
        <dbReference type="ARBA" id="ARBA00022532"/>
    </source>
</evidence>
<keyword evidence="1" id="KW-0816">Tricarboxylic acid cycle</keyword>
<organism evidence="6 7">
    <name type="scientific">Pseudooceanicola batsensis (strain ATCC BAA-863 / DSM 15984 / KCTC 12145 / HTCC2597)</name>
    <name type="common">Oceanicola batsensis</name>
    <dbReference type="NCBI Taxonomy" id="252305"/>
    <lineage>
        <taxon>Bacteria</taxon>
        <taxon>Pseudomonadati</taxon>
        <taxon>Pseudomonadota</taxon>
        <taxon>Alphaproteobacteria</taxon>
        <taxon>Rhodobacterales</taxon>
        <taxon>Paracoccaceae</taxon>
        <taxon>Pseudooceanicola</taxon>
    </lineage>
</organism>
<dbReference type="SUPFAM" id="SSF51735">
    <property type="entry name" value="NAD(P)-binding Rossmann-fold domains"/>
    <property type="match status" value="1"/>
</dbReference>
<feature type="domain" description="CoA-binding" evidence="5">
    <location>
        <begin position="23"/>
        <end position="120"/>
    </location>
</feature>
<dbReference type="GO" id="GO:0005524">
    <property type="term" value="F:ATP binding"/>
    <property type="evidence" value="ECO:0007669"/>
    <property type="project" value="UniProtKB-KW"/>
</dbReference>
<dbReference type="Proteomes" id="UP000004318">
    <property type="component" value="Unassembled WGS sequence"/>
</dbReference>
<dbReference type="Gene3D" id="3.30.1490.20">
    <property type="entry name" value="ATP-grasp fold, A domain"/>
    <property type="match status" value="1"/>
</dbReference>
<dbReference type="STRING" id="252305.OB2597_18357"/>
<dbReference type="GO" id="GO:0016874">
    <property type="term" value="F:ligase activity"/>
    <property type="evidence" value="ECO:0007669"/>
    <property type="project" value="UniProtKB-KW"/>
</dbReference>
<dbReference type="OrthoDB" id="9807426at2"/>
<name>A3U075_PSEBH</name>
<protein>
    <submittedName>
        <fullName evidence="6">CoA-binding</fullName>
    </submittedName>
</protein>